<dbReference type="InterPro" id="IPR008921">
    <property type="entry name" value="DNA_pol3_clamp-load_cplx_C"/>
</dbReference>
<comment type="similarity">
    <text evidence="1">Belongs to the activator 1 small subunits family.</text>
</comment>
<organism evidence="6">
    <name type="scientific">Myxobolus squamalis</name>
    <name type="common">Myxosporean</name>
    <dbReference type="NCBI Taxonomy" id="59785"/>
    <lineage>
        <taxon>Eukaryota</taxon>
        <taxon>Metazoa</taxon>
        <taxon>Cnidaria</taxon>
        <taxon>Myxozoa</taxon>
        <taxon>Myxosporea</taxon>
        <taxon>Bivalvulida</taxon>
        <taxon>Platysporina</taxon>
        <taxon>Myxobolidae</taxon>
        <taxon>Myxobolus</taxon>
    </lineage>
</organism>
<dbReference type="GO" id="GO:0003677">
    <property type="term" value="F:DNA binding"/>
    <property type="evidence" value="ECO:0007669"/>
    <property type="project" value="InterPro"/>
</dbReference>
<dbReference type="GO" id="GO:0003689">
    <property type="term" value="F:DNA clamp loader activity"/>
    <property type="evidence" value="ECO:0007669"/>
    <property type="project" value="TreeGrafter"/>
</dbReference>
<dbReference type="AlphaFoldDB" id="A0A6B2G1M1"/>
<dbReference type="Pfam" id="PF08542">
    <property type="entry name" value="Rep_fac_C"/>
    <property type="match status" value="1"/>
</dbReference>
<dbReference type="Pfam" id="PF00004">
    <property type="entry name" value="AAA"/>
    <property type="match status" value="1"/>
</dbReference>
<evidence type="ECO:0000256" key="2">
    <source>
        <dbReference type="ARBA" id="ARBA00022705"/>
    </source>
</evidence>
<dbReference type="GO" id="GO:0006261">
    <property type="term" value="P:DNA-templated DNA replication"/>
    <property type="evidence" value="ECO:0007669"/>
    <property type="project" value="TreeGrafter"/>
</dbReference>
<name>A0A6B2G1M1_MYXSQ</name>
<evidence type="ECO:0000256" key="1">
    <source>
        <dbReference type="ARBA" id="ARBA00005378"/>
    </source>
</evidence>
<dbReference type="GO" id="GO:0016887">
    <property type="term" value="F:ATP hydrolysis activity"/>
    <property type="evidence" value="ECO:0007669"/>
    <property type="project" value="InterPro"/>
</dbReference>
<dbReference type="InterPro" id="IPR013748">
    <property type="entry name" value="Rep_factorC_C"/>
</dbReference>
<dbReference type="InterPro" id="IPR027417">
    <property type="entry name" value="P-loop_NTPase"/>
</dbReference>
<dbReference type="Gene3D" id="1.10.8.60">
    <property type="match status" value="1"/>
</dbReference>
<dbReference type="EMBL" id="GHBR01001040">
    <property type="protein sequence ID" value="NDJ96426.1"/>
    <property type="molecule type" value="Transcribed_RNA"/>
</dbReference>
<dbReference type="GO" id="GO:0005634">
    <property type="term" value="C:nucleus"/>
    <property type="evidence" value="ECO:0007669"/>
    <property type="project" value="TreeGrafter"/>
</dbReference>
<reference evidence="6" key="1">
    <citation type="submission" date="2018-11" db="EMBL/GenBank/DDBJ databases">
        <title>Myxobolus squamalis genome and transcriptome.</title>
        <authorList>
            <person name="Yahalomi D."/>
            <person name="Atkinson S.D."/>
            <person name="Neuhof M."/>
            <person name="Chang E.S."/>
            <person name="Philippe H."/>
            <person name="Cartwright P."/>
            <person name="Bartholomew J.L."/>
            <person name="Huchon D."/>
        </authorList>
    </citation>
    <scope>NUCLEOTIDE SEQUENCE</scope>
    <source>
        <strain evidence="6">71B08</strain>
        <tissue evidence="6">Whole</tissue>
    </source>
</reference>
<keyword evidence="2" id="KW-0235">DNA replication</keyword>
<keyword evidence="4" id="KW-0067">ATP-binding</keyword>
<dbReference type="InterPro" id="IPR003959">
    <property type="entry name" value="ATPase_AAA_core"/>
</dbReference>
<dbReference type="GO" id="GO:0005524">
    <property type="term" value="F:ATP binding"/>
    <property type="evidence" value="ECO:0007669"/>
    <property type="project" value="UniProtKB-KW"/>
</dbReference>
<dbReference type="CDD" id="cd00009">
    <property type="entry name" value="AAA"/>
    <property type="match status" value="1"/>
</dbReference>
<keyword evidence="3" id="KW-0547">Nucleotide-binding</keyword>
<evidence type="ECO:0000259" key="5">
    <source>
        <dbReference type="SMART" id="SM00382"/>
    </source>
</evidence>
<protein>
    <submittedName>
        <fullName evidence="6">Replication factor C subunit 4 (Trinotate prediction)</fullName>
    </submittedName>
</protein>
<dbReference type="PANTHER" id="PTHR11669">
    <property type="entry name" value="REPLICATION FACTOR C / DNA POLYMERASE III GAMMA-TAU SUBUNIT"/>
    <property type="match status" value="1"/>
</dbReference>
<evidence type="ECO:0000313" key="6">
    <source>
        <dbReference type="EMBL" id="NDJ96426.1"/>
    </source>
</evidence>
<dbReference type="PANTHER" id="PTHR11669:SF20">
    <property type="entry name" value="REPLICATION FACTOR C SUBUNIT 4"/>
    <property type="match status" value="1"/>
</dbReference>
<dbReference type="SMART" id="SM00382">
    <property type="entry name" value="AAA"/>
    <property type="match status" value="1"/>
</dbReference>
<sequence length="356" mass="40726">MSITLGEPKKTSNFFKKPVENGQAVVRVVPWIEKYRPKSINEIASQTEVVLFFTKVLETNDLPNMLFYGPPGTGKTSSILALARDLFGFDKLKNRVLELNASDERGIQVIRDKVKAFAQLSVGQTYHKLTKSILPPYKLIVLDEADNMTSSAQAALRRLMESSLSTTRFCLICNYVTKIIDPIISRCSSFYFKPLSPNECLSRLIYIRDQENLSISTENLEFLVNYSDGDLRKAIMRMQSCRYYINTINKQDLIEICGIIPEEFAVRIYRLLDELPVETIQDISRDFYYEGYSLSKFMVQFQEYILTCSTIQDTQKAQILIKLSDVDKMLSDGADEFLQLMSILSHVVKVTKDANQ</sequence>
<dbReference type="InterPro" id="IPR003593">
    <property type="entry name" value="AAA+_ATPase"/>
</dbReference>
<dbReference type="FunFam" id="3.40.50.300:FF:000129">
    <property type="entry name" value="Replication factor C subunit 5"/>
    <property type="match status" value="1"/>
</dbReference>
<dbReference type="GO" id="GO:0006281">
    <property type="term" value="P:DNA repair"/>
    <property type="evidence" value="ECO:0007669"/>
    <property type="project" value="TreeGrafter"/>
</dbReference>
<evidence type="ECO:0000256" key="3">
    <source>
        <dbReference type="ARBA" id="ARBA00022741"/>
    </source>
</evidence>
<proteinExistence type="inferred from homology"/>
<dbReference type="SUPFAM" id="SSF48019">
    <property type="entry name" value="post-AAA+ oligomerization domain-like"/>
    <property type="match status" value="1"/>
</dbReference>
<dbReference type="Gene3D" id="1.20.272.10">
    <property type="match status" value="1"/>
</dbReference>
<dbReference type="InterPro" id="IPR050238">
    <property type="entry name" value="DNA_Rep/Repair_Clamp_Loader"/>
</dbReference>
<evidence type="ECO:0000256" key="4">
    <source>
        <dbReference type="ARBA" id="ARBA00022840"/>
    </source>
</evidence>
<dbReference type="SUPFAM" id="SSF52540">
    <property type="entry name" value="P-loop containing nucleoside triphosphate hydrolases"/>
    <property type="match status" value="1"/>
</dbReference>
<accession>A0A6B2G1M1</accession>
<dbReference type="GO" id="GO:0005663">
    <property type="term" value="C:DNA replication factor C complex"/>
    <property type="evidence" value="ECO:0007669"/>
    <property type="project" value="TreeGrafter"/>
</dbReference>
<dbReference type="Gene3D" id="3.40.50.300">
    <property type="entry name" value="P-loop containing nucleotide triphosphate hydrolases"/>
    <property type="match status" value="1"/>
</dbReference>
<feature type="domain" description="AAA+ ATPase" evidence="5">
    <location>
        <begin position="61"/>
        <end position="196"/>
    </location>
</feature>